<comment type="caution">
    <text evidence="5">The sequence shown here is derived from an EMBL/GenBank/DDBJ whole genome shotgun (WGS) entry which is preliminary data.</text>
</comment>
<dbReference type="EMBL" id="JARLKZ010000005">
    <property type="protein sequence ID" value="MEC0239764.1"/>
    <property type="molecule type" value="Genomic_DNA"/>
</dbReference>
<evidence type="ECO:0000256" key="1">
    <source>
        <dbReference type="ARBA" id="ARBA00023015"/>
    </source>
</evidence>
<evidence type="ECO:0000313" key="5">
    <source>
        <dbReference type="EMBL" id="MEC0239764.1"/>
    </source>
</evidence>
<dbReference type="PANTHER" id="PTHR43280:SF30">
    <property type="entry name" value="MMSAB OPERON REGULATORY PROTEIN"/>
    <property type="match status" value="1"/>
</dbReference>
<keyword evidence="3" id="KW-0804">Transcription</keyword>
<dbReference type="Pfam" id="PF02311">
    <property type="entry name" value="AraC_binding"/>
    <property type="match status" value="1"/>
</dbReference>
<dbReference type="InterPro" id="IPR003313">
    <property type="entry name" value="AraC-bd"/>
</dbReference>
<dbReference type="RefSeq" id="WP_326087001.1">
    <property type="nucleotide sequence ID" value="NZ_JARLKZ010000005.1"/>
</dbReference>
<dbReference type="SMART" id="SM00342">
    <property type="entry name" value="HTH_ARAC"/>
    <property type="match status" value="1"/>
</dbReference>
<protein>
    <submittedName>
        <fullName evidence="5">AraC family transcriptional regulator</fullName>
    </submittedName>
</protein>
<proteinExistence type="predicted"/>
<dbReference type="PRINTS" id="PR00032">
    <property type="entry name" value="HTHARAC"/>
</dbReference>
<dbReference type="InterPro" id="IPR009057">
    <property type="entry name" value="Homeodomain-like_sf"/>
</dbReference>
<dbReference type="InterPro" id="IPR037923">
    <property type="entry name" value="HTH-like"/>
</dbReference>
<dbReference type="Proteomes" id="UP001344632">
    <property type="component" value="Unassembled WGS sequence"/>
</dbReference>
<reference evidence="5 6" key="1">
    <citation type="submission" date="2023-03" db="EMBL/GenBank/DDBJ databases">
        <title>Bacillus Genome Sequencing.</title>
        <authorList>
            <person name="Dunlap C."/>
        </authorList>
    </citation>
    <scope>NUCLEOTIDE SEQUENCE [LARGE SCALE GENOMIC DNA]</scope>
    <source>
        <strain evidence="5 6">BD-525</strain>
    </source>
</reference>
<feature type="domain" description="HTH araC/xylS-type" evidence="4">
    <location>
        <begin position="169"/>
        <end position="267"/>
    </location>
</feature>
<dbReference type="SUPFAM" id="SSF51215">
    <property type="entry name" value="Regulatory protein AraC"/>
    <property type="match status" value="1"/>
</dbReference>
<organism evidence="5 6">
    <name type="scientific">Paenibacillus dokdonensis</name>
    <dbReference type="NCBI Taxonomy" id="2567944"/>
    <lineage>
        <taxon>Bacteria</taxon>
        <taxon>Bacillati</taxon>
        <taxon>Bacillota</taxon>
        <taxon>Bacilli</taxon>
        <taxon>Bacillales</taxon>
        <taxon>Paenibacillaceae</taxon>
        <taxon>Paenibacillus</taxon>
    </lineage>
</organism>
<dbReference type="InterPro" id="IPR018060">
    <property type="entry name" value="HTH_AraC"/>
</dbReference>
<dbReference type="PROSITE" id="PS00041">
    <property type="entry name" value="HTH_ARAC_FAMILY_1"/>
    <property type="match status" value="1"/>
</dbReference>
<evidence type="ECO:0000256" key="2">
    <source>
        <dbReference type="ARBA" id="ARBA00023125"/>
    </source>
</evidence>
<dbReference type="SUPFAM" id="SSF46689">
    <property type="entry name" value="Homeodomain-like"/>
    <property type="match status" value="2"/>
</dbReference>
<evidence type="ECO:0000313" key="6">
    <source>
        <dbReference type="Proteomes" id="UP001344632"/>
    </source>
</evidence>
<gene>
    <name evidence="5" type="ORF">P4H66_07820</name>
</gene>
<keyword evidence="1" id="KW-0805">Transcription regulation</keyword>
<dbReference type="InterPro" id="IPR020449">
    <property type="entry name" value="Tscrpt_reg_AraC-type_HTH"/>
</dbReference>
<keyword evidence="6" id="KW-1185">Reference proteome</keyword>
<dbReference type="InterPro" id="IPR018062">
    <property type="entry name" value="HTH_AraC-typ_CS"/>
</dbReference>
<dbReference type="Pfam" id="PF12833">
    <property type="entry name" value="HTH_18"/>
    <property type="match status" value="1"/>
</dbReference>
<evidence type="ECO:0000259" key="4">
    <source>
        <dbReference type="PROSITE" id="PS01124"/>
    </source>
</evidence>
<accession>A0ABU6GJ38</accession>
<keyword evidence="2" id="KW-0238">DNA-binding</keyword>
<evidence type="ECO:0000256" key="3">
    <source>
        <dbReference type="ARBA" id="ARBA00023163"/>
    </source>
</evidence>
<dbReference type="Gene3D" id="2.60.120.280">
    <property type="entry name" value="Regulatory protein AraC"/>
    <property type="match status" value="1"/>
</dbReference>
<name>A0ABU6GJ38_9BACL</name>
<dbReference type="Gene3D" id="1.10.10.60">
    <property type="entry name" value="Homeodomain-like"/>
    <property type="match status" value="2"/>
</dbReference>
<dbReference type="PANTHER" id="PTHR43280">
    <property type="entry name" value="ARAC-FAMILY TRANSCRIPTIONAL REGULATOR"/>
    <property type="match status" value="1"/>
</dbReference>
<sequence>MMNETIFNFWHLNDSKLPLNVLMSGISYCDKNYRIERHGENLYSFEYIIDGSGVLEINSQTLYPQKNDVYILTKNSDHIYYSSEDQPWIKIWIIFNGDFAESLFKQYLPENMYLIKECNILSYMNEIISLSSATHMDYPSFIDEVTVLLLKIVLRIKNHLKHKAPTISEQIKSYLDGNIENKVDLDDLCEQLGYSKNHMIKMFRETYGITPYAYFRKHKIELAEQYLLNTHLSINEISNKLNFADQHYFSSVFKSIAGVSPSEYRQIKK</sequence>
<dbReference type="PROSITE" id="PS01124">
    <property type="entry name" value="HTH_ARAC_FAMILY_2"/>
    <property type="match status" value="1"/>
</dbReference>